<accession>A0A7U3SPB3</accession>
<dbReference type="InterPro" id="IPR048012">
    <property type="entry name" value="BfmA-like_N"/>
</dbReference>
<dbReference type="RefSeq" id="WP_196097193.1">
    <property type="nucleotide sequence ID" value="NZ_CP064939.1"/>
</dbReference>
<organism evidence="1 2">
    <name type="scientific">Pedobacter endophyticus</name>
    <dbReference type="NCBI Taxonomy" id="2789740"/>
    <lineage>
        <taxon>Bacteria</taxon>
        <taxon>Pseudomonadati</taxon>
        <taxon>Bacteroidota</taxon>
        <taxon>Sphingobacteriia</taxon>
        <taxon>Sphingobacteriales</taxon>
        <taxon>Sphingobacteriaceae</taxon>
        <taxon>Pedobacter</taxon>
    </lineage>
</organism>
<evidence type="ECO:0000313" key="2">
    <source>
        <dbReference type="Proteomes" id="UP000594759"/>
    </source>
</evidence>
<dbReference type="KEGG" id="pex:IZT61_12245"/>
<evidence type="ECO:0000313" key="1">
    <source>
        <dbReference type="EMBL" id="QPH37881.1"/>
    </source>
</evidence>
<dbReference type="Proteomes" id="UP000594759">
    <property type="component" value="Chromosome"/>
</dbReference>
<sequence length="190" mass="22079">MSTDPINTKEETLSTIKFNRQTALKLDRIVLKLGRSKRLVFAQMVDYFYRSKKDPLDFNDELLKNMLVKNHQKYIGFIKAQEEMLLIPAKMEMSRISESQRQIIDRFNNEVLKHNANVLNNQNALANAFGESVMILNKILEGLNSKQAMKAQFVFILDSYIRSRDAFGMMTSAREKEDLIALTKEQIRLL</sequence>
<proteinExistence type="predicted"/>
<reference evidence="1 2" key="1">
    <citation type="submission" date="2020-11" db="EMBL/GenBank/DDBJ databases">
        <title>Pedobacter endophytica, an endophytic bacteria isolated form Carex pumila.</title>
        <authorList>
            <person name="Peng Y."/>
            <person name="Jiang L."/>
            <person name="Lee J."/>
        </authorList>
    </citation>
    <scope>NUCLEOTIDE SEQUENCE [LARGE SCALE GENOMIC DNA]</scope>
    <source>
        <strain evidence="1 2">JBR3-12</strain>
    </source>
</reference>
<name>A0A7U3SPB3_9SPHI</name>
<dbReference type="NCBIfam" id="NF041200">
    <property type="entry name" value="mob_BfmA_Nterm"/>
    <property type="match status" value="1"/>
</dbReference>
<gene>
    <name evidence="1" type="ORF">IZT61_12245</name>
</gene>
<keyword evidence="2" id="KW-1185">Reference proteome</keyword>
<protein>
    <submittedName>
        <fullName evidence="1">Uncharacterized protein</fullName>
    </submittedName>
</protein>
<dbReference type="AlphaFoldDB" id="A0A7U3SPB3"/>
<dbReference type="EMBL" id="CP064939">
    <property type="protein sequence ID" value="QPH37881.1"/>
    <property type="molecule type" value="Genomic_DNA"/>
</dbReference>